<keyword evidence="1 2" id="KW-0472">Membrane</keyword>
<keyword evidence="2" id="KW-1133">Transmembrane helix</keyword>
<evidence type="ECO:0000256" key="2">
    <source>
        <dbReference type="SAM" id="Phobius"/>
    </source>
</evidence>
<keyword evidence="4" id="KW-1185">Reference proteome</keyword>
<dbReference type="InterPro" id="IPR004995">
    <property type="entry name" value="Spore_Ger"/>
</dbReference>
<comment type="caution">
    <text evidence="3">The sequence shown here is derived from an EMBL/GenBank/DDBJ whole genome shotgun (WGS) entry which is preliminary data.</text>
</comment>
<name>A0ABU5C958_9BACI</name>
<dbReference type="EMBL" id="JAWDIP010000003">
    <property type="protein sequence ID" value="MDY0395575.1"/>
    <property type="molecule type" value="Genomic_DNA"/>
</dbReference>
<dbReference type="Proteomes" id="UP001281447">
    <property type="component" value="Unassembled WGS sequence"/>
</dbReference>
<gene>
    <name evidence="3" type="ORF">RWE15_15520</name>
</gene>
<proteinExistence type="predicted"/>
<reference evidence="3 4" key="1">
    <citation type="submission" date="2023-10" db="EMBL/GenBank/DDBJ databases">
        <title>Virgibacillus halophilus 5B73C genome.</title>
        <authorList>
            <person name="Miliotis G."/>
            <person name="Sengupta P."/>
            <person name="Hameed A."/>
            <person name="Chuvochina M."/>
            <person name="Mcdonagh F."/>
            <person name="Simpson A.C."/>
            <person name="Singh N.K."/>
            <person name="Rekha P.D."/>
            <person name="Raman K."/>
            <person name="Hugenholtz P."/>
            <person name="Venkateswaran K."/>
        </authorList>
    </citation>
    <scope>NUCLEOTIDE SEQUENCE [LARGE SCALE GENOMIC DNA]</scope>
    <source>
        <strain evidence="3 4">5B73C</strain>
    </source>
</reference>
<protein>
    <submittedName>
        <fullName evidence="3">Spore germination protein</fullName>
    </submittedName>
</protein>
<evidence type="ECO:0000313" key="3">
    <source>
        <dbReference type="EMBL" id="MDY0395575.1"/>
    </source>
</evidence>
<organism evidence="3 4">
    <name type="scientific">Tigheibacillus halophilus</name>
    <dbReference type="NCBI Taxonomy" id="361280"/>
    <lineage>
        <taxon>Bacteria</taxon>
        <taxon>Bacillati</taxon>
        <taxon>Bacillota</taxon>
        <taxon>Bacilli</taxon>
        <taxon>Bacillales</taxon>
        <taxon>Bacillaceae</taxon>
        <taxon>Tigheibacillus</taxon>
    </lineage>
</organism>
<evidence type="ECO:0000313" key="4">
    <source>
        <dbReference type="Proteomes" id="UP001281447"/>
    </source>
</evidence>
<sequence length="55" mass="6142">MVVIIALNAVASFSIPEYSLGISFRIILLGFMIAAGGSWALWHHSRLYHGKYPYC</sequence>
<keyword evidence="2" id="KW-0812">Transmembrane</keyword>
<dbReference type="Pfam" id="PF03323">
    <property type="entry name" value="GerA"/>
    <property type="match status" value="1"/>
</dbReference>
<accession>A0ABU5C958</accession>
<feature type="transmembrane region" description="Helical" evidence="2">
    <location>
        <begin position="22"/>
        <end position="42"/>
    </location>
</feature>
<evidence type="ECO:0000256" key="1">
    <source>
        <dbReference type="ARBA" id="ARBA00023136"/>
    </source>
</evidence>